<evidence type="ECO:0000256" key="1">
    <source>
        <dbReference type="ARBA" id="ARBA00004138"/>
    </source>
</evidence>
<evidence type="ECO:0008006" key="8">
    <source>
        <dbReference type="Google" id="ProtNLM"/>
    </source>
</evidence>
<dbReference type="PANTHER" id="PTHR45973">
    <property type="entry name" value="PROTEIN PHOSPHATASE 1 REGULATORY SUBUNIT SDS22-RELATED"/>
    <property type="match status" value="1"/>
</dbReference>
<dbReference type="EMBL" id="JAFCMP010000001">
    <property type="protein sequence ID" value="KAG5193037.1"/>
    <property type="molecule type" value="Genomic_DNA"/>
</dbReference>
<dbReference type="PROSITE" id="PS51450">
    <property type="entry name" value="LRR"/>
    <property type="match status" value="2"/>
</dbReference>
<accession>A0A835ZEL2</accession>
<name>A0A835ZEL2_9STRA</name>
<proteinExistence type="predicted"/>
<keyword evidence="7" id="KW-1185">Reference proteome</keyword>
<comment type="caution">
    <text evidence="6">The sequence shown here is derived from an EMBL/GenBank/DDBJ whole genome shotgun (WGS) entry which is preliminary data.</text>
</comment>
<dbReference type="OrthoDB" id="433501at2759"/>
<protein>
    <recommendedName>
        <fullName evidence="8">Leucine-rich repeat-containing protein 61</fullName>
    </recommendedName>
</protein>
<comment type="subcellular location">
    <subcellularLocation>
        <location evidence="1">Cell projection</location>
        <location evidence="1">Cilium</location>
    </subcellularLocation>
</comment>
<dbReference type="PANTHER" id="PTHR45973:SF9">
    <property type="entry name" value="LEUCINE-RICH REPEAT-CONTAINING PROTEIN 46"/>
    <property type="match status" value="1"/>
</dbReference>
<dbReference type="Proteomes" id="UP000664859">
    <property type="component" value="Unassembled WGS sequence"/>
</dbReference>
<evidence type="ECO:0000256" key="4">
    <source>
        <dbReference type="ARBA" id="ARBA00023069"/>
    </source>
</evidence>
<evidence type="ECO:0000256" key="5">
    <source>
        <dbReference type="ARBA" id="ARBA00023273"/>
    </source>
</evidence>
<dbReference type="SMART" id="SM00365">
    <property type="entry name" value="LRR_SD22"/>
    <property type="match status" value="4"/>
</dbReference>
<dbReference type="InterPro" id="IPR050576">
    <property type="entry name" value="Cilia_flagella_integrity"/>
</dbReference>
<dbReference type="InterPro" id="IPR001611">
    <property type="entry name" value="Leu-rich_rpt"/>
</dbReference>
<organism evidence="6 7">
    <name type="scientific">Tribonema minus</name>
    <dbReference type="NCBI Taxonomy" id="303371"/>
    <lineage>
        <taxon>Eukaryota</taxon>
        <taxon>Sar</taxon>
        <taxon>Stramenopiles</taxon>
        <taxon>Ochrophyta</taxon>
        <taxon>PX clade</taxon>
        <taxon>Xanthophyceae</taxon>
        <taxon>Tribonematales</taxon>
        <taxon>Tribonemataceae</taxon>
        <taxon>Tribonema</taxon>
    </lineage>
</organism>
<keyword evidence="2" id="KW-0433">Leucine-rich repeat</keyword>
<sequence length="283" mass="30864">MSSKRNSSSAGKKNGASSAGAAASAVPAVQITPDLVKRTTGEYDLEMVQWLDLSNRGIRKIECLSNCISMIDLCLSGNRIRHVEGLEALICLQRLDLSSNKISRIGKCKKFWMLRIVCCANAGLETLQALQHLDLRGNQITNVDDVRSLSQLSNLKHFYLKDYSGDNANPACNHPAYHIVVTKCLKHLEILDGESLNLRQCMADVILDRVQADPEAAKPLPHQRWCAAADWALPSVEATVDDALQDSIGGLQEALKSCAEASREADRLLRQMGDPAGEGPMNG</sequence>
<dbReference type="InterPro" id="IPR032675">
    <property type="entry name" value="LRR_dom_sf"/>
</dbReference>
<reference evidence="6" key="1">
    <citation type="submission" date="2021-02" db="EMBL/GenBank/DDBJ databases">
        <title>First Annotated Genome of the Yellow-green Alga Tribonema minus.</title>
        <authorList>
            <person name="Mahan K.M."/>
        </authorList>
    </citation>
    <scope>NUCLEOTIDE SEQUENCE</scope>
    <source>
        <strain evidence="6">UTEX B ZZ1240</strain>
    </source>
</reference>
<evidence type="ECO:0000313" key="6">
    <source>
        <dbReference type="EMBL" id="KAG5193037.1"/>
    </source>
</evidence>
<evidence type="ECO:0000313" key="7">
    <source>
        <dbReference type="Proteomes" id="UP000664859"/>
    </source>
</evidence>
<dbReference type="Pfam" id="PF14580">
    <property type="entry name" value="LRR_9"/>
    <property type="match status" value="1"/>
</dbReference>
<dbReference type="AlphaFoldDB" id="A0A835ZEL2"/>
<keyword evidence="3" id="KW-0677">Repeat</keyword>
<evidence type="ECO:0000256" key="3">
    <source>
        <dbReference type="ARBA" id="ARBA00022737"/>
    </source>
</evidence>
<keyword evidence="4" id="KW-0969">Cilium</keyword>
<keyword evidence="5" id="KW-0966">Cell projection</keyword>
<dbReference type="SUPFAM" id="SSF52058">
    <property type="entry name" value="L domain-like"/>
    <property type="match status" value="1"/>
</dbReference>
<dbReference type="Gene3D" id="3.80.10.10">
    <property type="entry name" value="Ribonuclease Inhibitor"/>
    <property type="match status" value="1"/>
</dbReference>
<evidence type="ECO:0000256" key="2">
    <source>
        <dbReference type="ARBA" id="ARBA00022614"/>
    </source>
</evidence>
<gene>
    <name evidence="6" type="ORF">JKP88DRAFT_291738</name>
</gene>